<reference evidence="2 3" key="1">
    <citation type="submission" date="2018-07" db="EMBL/GenBank/DDBJ databases">
        <title>Genome sequence of Azospirillum sp. ATCC 49961.</title>
        <authorList>
            <person name="Sant'Anna F.H."/>
            <person name="Baldani J.I."/>
            <person name="Zilli J.E."/>
            <person name="Reis V.M."/>
            <person name="Hartmann A."/>
            <person name="Cruz L."/>
            <person name="de Souza E.M."/>
            <person name="de Oliveira Pedrosa F."/>
            <person name="Passaglia L.M.P."/>
        </authorList>
    </citation>
    <scope>NUCLEOTIDE SEQUENCE [LARGE SCALE GENOMIC DNA]</scope>
    <source>
        <strain evidence="2 3">ATCC 49961</strain>
    </source>
</reference>
<evidence type="ECO:0000313" key="3">
    <source>
        <dbReference type="Proteomes" id="UP000480854"/>
    </source>
</evidence>
<dbReference type="Proteomes" id="UP000480854">
    <property type="component" value="Unassembled WGS sequence"/>
</dbReference>
<sequence length="97" mass="11383">MQRWEWTAMSEFDGLDYAEFVGTVSLFTKGIDLRTWMPCDGRMLVKDKYVVLWSVIRNAYGDDSEKSFALPDLRGKEPAEELRYYICVLGEFPERSR</sequence>
<dbReference type="EMBL" id="QOKW01000001">
    <property type="protein sequence ID" value="KAA0683917.1"/>
    <property type="molecule type" value="Genomic_DNA"/>
</dbReference>
<protein>
    <submittedName>
        <fullName evidence="2">Tail fiber protein</fullName>
    </submittedName>
</protein>
<evidence type="ECO:0000259" key="1">
    <source>
        <dbReference type="Pfam" id="PF07484"/>
    </source>
</evidence>
<dbReference type="SUPFAM" id="SSF88874">
    <property type="entry name" value="Receptor-binding domain of short tail fibre protein gp12"/>
    <property type="match status" value="1"/>
</dbReference>
<accession>A0A9W7NNK5</accession>
<dbReference type="Pfam" id="PF07484">
    <property type="entry name" value="Collar"/>
    <property type="match status" value="1"/>
</dbReference>
<evidence type="ECO:0000313" key="2">
    <source>
        <dbReference type="EMBL" id="KAA0683917.1"/>
    </source>
</evidence>
<dbReference type="AlphaFoldDB" id="A0A9W7NNK5"/>
<proteinExistence type="predicted"/>
<dbReference type="OrthoDB" id="7284755at2"/>
<name>A0A9W7NNK5_9PROT</name>
<feature type="domain" description="Phage tail collar" evidence="1">
    <location>
        <begin position="22"/>
        <end position="77"/>
    </location>
</feature>
<dbReference type="InterPro" id="IPR037053">
    <property type="entry name" value="Phage_tail_collar_dom_sf"/>
</dbReference>
<comment type="caution">
    <text evidence="2">The sequence shown here is derived from an EMBL/GenBank/DDBJ whole genome shotgun (WGS) entry which is preliminary data.</text>
</comment>
<gene>
    <name evidence="2" type="ORF">DS843_00260</name>
</gene>
<dbReference type="InterPro" id="IPR011083">
    <property type="entry name" value="Phage_tail_collar_dom"/>
</dbReference>
<organism evidence="2 3">
    <name type="scientific">Roseomonas genomospecies 6</name>
    <dbReference type="NCBI Taxonomy" id="214106"/>
    <lineage>
        <taxon>Bacteria</taxon>
        <taxon>Pseudomonadati</taxon>
        <taxon>Pseudomonadota</taxon>
        <taxon>Alphaproteobacteria</taxon>
        <taxon>Acetobacterales</taxon>
        <taxon>Roseomonadaceae</taxon>
        <taxon>Roseomonas</taxon>
    </lineage>
</organism>
<keyword evidence="3" id="KW-1185">Reference proteome</keyword>
<dbReference type="Gene3D" id="3.90.1340.10">
    <property type="entry name" value="Phage tail collar domain"/>
    <property type="match status" value="1"/>
</dbReference>